<dbReference type="EC" id="2.4.1.227" evidence="10"/>
<dbReference type="CDD" id="cd03785">
    <property type="entry name" value="GT28_MurG"/>
    <property type="match status" value="1"/>
</dbReference>
<comment type="caution">
    <text evidence="10">Lacks conserved residue(s) required for the propagation of feature annotation.</text>
</comment>
<evidence type="ECO:0000256" key="3">
    <source>
        <dbReference type="ARBA" id="ARBA00022676"/>
    </source>
</evidence>
<keyword evidence="6 10" id="KW-0573">Peptidoglycan synthesis</keyword>
<dbReference type="Gene3D" id="3.40.50.2000">
    <property type="entry name" value="Glycogen Phosphorylase B"/>
    <property type="match status" value="2"/>
</dbReference>
<sequence length="378" mass="41409">MTDKKVIVLVAGGTGGHLFPAEALAVELRQRGYDVHLATDGRAQCFIRCFDKEHIHIISSATFTSRHPFALIKTFWALLKGMKQSLVLFYRLHPVLVGGFGGYPSFPPVVIAAFMRRVTFIHEQNAVMGRANRMLARFVYTIAGGLLSQNNPYAYKTLLTGNPVREAVLQAAEVPYRPSLDEEPFHLLVFGGSQGASAFSRIVPAAIALLDEEIRKRLRIVQQVRGEAEELIKIYHEMGVQAEVASFFDDMAERMARSHFILSRAGASSVCEIAVIGRPALLIPYPHALDHDQAANAALLARVGGAQIVSEKDLNAQKLATLLTEACCAPYLLEKQALAAKKVGQPRATLRLADMAEALIAGRSVSDIKEEFFDENAA</sequence>
<evidence type="ECO:0000256" key="5">
    <source>
        <dbReference type="ARBA" id="ARBA00022960"/>
    </source>
</evidence>
<feature type="binding site" evidence="10">
    <location>
        <position position="293"/>
    </location>
    <ligand>
        <name>UDP-N-acetyl-alpha-D-glucosamine</name>
        <dbReference type="ChEBI" id="CHEBI:57705"/>
    </ligand>
</feature>
<comment type="catalytic activity">
    <reaction evidence="10">
        <text>di-trans,octa-cis-undecaprenyl diphospho-N-acetyl-alpha-D-muramoyl-L-alanyl-D-glutamyl-meso-2,6-diaminopimeloyl-D-alanyl-D-alanine + UDP-N-acetyl-alpha-D-glucosamine = di-trans,octa-cis-undecaprenyl diphospho-[N-acetyl-alpha-D-glucosaminyl-(1-&gt;4)]-N-acetyl-alpha-D-muramoyl-L-alanyl-D-glutamyl-meso-2,6-diaminopimeloyl-D-alanyl-D-alanine + UDP + H(+)</text>
        <dbReference type="Rhea" id="RHEA:31227"/>
        <dbReference type="ChEBI" id="CHEBI:15378"/>
        <dbReference type="ChEBI" id="CHEBI:57705"/>
        <dbReference type="ChEBI" id="CHEBI:58223"/>
        <dbReference type="ChEBI" id="CHEBI:61387"/>
        <dbReference type="ChEBI" id="CHEBI:61388"/>
        <dbReference type="EC" id="2.4.1.227"/>
    </reaction>
</comment>
<evidence type="ECO:0000256" key="1">
    <source>
        <dbReference type="ARBA" id="ARBA00022475"/>
    </source>
</evidence>
<accession>A0ABP8VH73</accession>
<feature type="binding site" evidence="10">
    <location>
        <position position="165"/>
    </location>
    <ligand>
        <name>UDP-N-acetyl-alpha-D-glucosamine</name>
        <dbReference type="ChEBI" id="CHEBI:57705"/>
    </ligand>
</feature>
<comment type="subcellular location">
    <subcellularLocation>
        <location evidence="10">Cell membrane</location>
        <topology evidence="10">Peripheral membrane protein</topology>
        <orientation evidence="10">Cytoplasmic side</orientation>
    </subcellularLocation>
</comment>
<feature type="domain" description="Glycosyl transferase family 28 C-terminal" evidence="12">
    <location>
        <begin position="187"/>
        <end position="327"/>
    </location>
</feature>
<evidence type="ECO:0000256" key="2">
    <source>
        <dbReference type="ARBA" id="ARBA00022618"/>
    </source>
</evidence>
<evidence type="ECO:0000256" key="8">
    <source>
        <dbReference type="ARBA" id="ARBA00023306"/>
    </source>
</evidence>
<dbReference type="Pfam" id="PF04101">
    <property type="entry name" value="Glyco_tran_28_C"/>
    <property type="match status" value="1"/>
</dbReference>
<dbReference type="InterPro" id="IPR007235">
    <property type="entry name" value="Glyco_trans_28_C"/>
</dbReference>
<dbReference type="InterPro" id="IPR006009">
    <property type="entry name" value="GlcNAc_MurG"/>
</dbReference>
<evidence type="ECO:0000259" key="12">
    <source>
        <dbReference type="Pfam" id="PF04101"/>
    </source>
</evidence>
<name>A0ABP8VH73_9HYPH</name>
<keyword evidence="9 10" id="KW-0961">Cell wall biogenesis/degradation</keyword>
<evidence type="ECO:0000313" key="13">
    <source>
        <dbReference type="EMBL" id="GAA4662746.1"/>
    </source>
</evidence>
<feature type="domain" description="Glycosyltransferase family 28 N-terminal" evidence="11">
    <location>
        <begin position="7"/>
        <end position="142"/>
    </location>
</feature>
<keyword evidence="4 10" id="KW-0808">Transferase</keyword>
<keyword evidence="7 10" id="KW-0472">Membrane</keyword>
<proteinExistence type="inferred from homology"/>
<evidence type="ECO:0000256" key="4">
    <source>
        <dbReference type="ARBA" id="ARBA00022679"/>
    </source>
</evidence>
<comment type="caution">
    <text evidence="13">The sequence shown here is derived from an EMBL/GenBank/DDBJ whole genome shotgun (WGS) entry which is preliminary data.</text>
</comment>
<dbReference type="InterPro" id="IPR004276">
    <property type="entry name" value="GlycoTrans_28_N"/>
</dbReference>
<keyword evidence="3 10" id="KW-0328">Glycosyltransferase</keyword>
<keyword evidence="2 10" id="KW-0132">Cell division</keyword>
<organism evidence="13 14">
    <name type="scientific">Bartonella pachyuromydis</name>
    <dbReference type="NCBI Taxonomy" id="931097"/>
    <lineage>
        <taxon>Bacteria</taxon>
        <taxon>Pseudomonadati</taxon>
        <taxon>Pseudomonadota</taxon>
        <taxon>Alphaproteobacteria</taxon>
        <taxon>Hyphomicrobiales</taxon>
        <taxon>Bartonellaceae</taxon>
        <taxon>Bartonella</taxon>
    </lineage>
</organism>
<dbReference type="PANTHER" id="PTHR21015">
    <property type="entry name" value="UDP-N-ACETYLGLUCOSAMINE--N-ACETYLMURAMYL-(PENTAPEPTIDE) PYROPHOSPHORYL-UNDECAPRENOL N-ACETYLGLUCOSAMINE TRANSFERASE 1"/>
    <property type="match status" value="1"/>
</dbReference>
<evidence type="ECO:0000313" key="14">
    <source>
        <dbReference type="Proteomes" id="UP001501699"/>
    </source>
</evidence>
<dbReference type="RefSeq" id="WP_345118878.1">
    <property type="nucleotide sequence ID" value="NZ_BAABJA010000004.1"/>
</dbReference>
<feature type="binding site" evidence="10">
    <location>
        <begin position="14"/>
        <end position="16"/>
    </location>
    <ligand>
        <name>UDP-N-acetyl-alpha-D-glucosamine</name>
        <dbReference type="ChEBI" id="CHEBI:57705"/>
    </ligand>
</feature>
<feature type="binding site" evidence="10">
    <location>
        <position position="125"/>
    </location>
    <ligand>
        <name>UDP-N-acetyl-alpha-D-glucosamine</name>
        <dbReference type="ChEBI" id="CHEBI:57705"/>
    </ligand>
</feature>
<dbReference type="Pfam" id="PF03033">
    <property type="entry name" value="Glyco_transf_28"/>
    <property type="match status" value="1"/>
</dbReference>
<comment type="pathway">
    <text evidence="10">Cell wall biogenesis; peptidoglycan biosynthesis.</text>
</comment>
<protein>
    <recommendedName>
        <fullName evidence="10">UDP-N-acetylglucosamine--N-acetylmuramyl-(pentapeptide) pyrophosphoryl-undecaprenol N-acetylglucosamine transferase</fullName>
        <ecNumber evidence="10">2.4.1.227</ecNumber>
    </recommendedName>
    <alternativeName>
        <fullName evidence="10">Undecaprenyl-PP-MurNAc-pentapeptide-UDPGlcNAc GlcNAc transferase</fullName>
    </alternativeName>
</protein>
<evidence type="ECO:0000259" key="11">
    <source>
        <dbReference type="Pfam" id="PF03033"/>
    </source>
</evidence>
<reference evidence="14" key="1">
    <citation type="journal article" date="2019" name="Int. J. Syst. Evol. Microbiol.">
        <title>The Global Catalogue of Microorganisms (GCM) 10K type strain sequencing project: providing services to taxonomists for standard genome sequencing and annotation.</title>
        <authorList>
            <consortium name="The Broad Institute Genomics Platform"/>
            <consortium name="The Broad Institute Genome Sequencing Center for Infectious Disease"/>
            <person name="Wu L."/>
            <person name="Ma J."/>
        </authorList>
    </citation>
    <scope>NUCLEOTIDE SEQUENCE [LARGE SCALE GENOMIC DNA]</scope>
    <source>
        <strain evidence="14">JCM 17714</strain>
    </source>
</reference>
<keyword evidence="14" id="KW-1185">Reference proteome</keyword>
<dbReference type="HAMAP" id="MF_00033">
    <property type="entry name" value="MurG"/>
    <property type="match status" value="1"/>
</dbReference>
<comment type="similarity">
    <text evidence="10">Belongs to the glycosyltransferase 28 family. MurG subfamily.</text>
</comment>
<dbReference type="NCBIfam" id="TIGR01133">
    <property type="entry name" value="murG"/>
    <property type="match status" value="1"/>
</dbReference>
<gene>
    <name evidence="10 13" type="primary">murG</name>
    <name evidence="13" type="ORF">GCM10023262_08490</name>
</gene>
<comment type="function">
    <text evidence="10">Cell wall formation. Catalyzes the transfer of a GlcNAc subunit on undecaprenyl-pyrophosphoryl-MurNAc-pentapeptide (lipid intermediate I) to form undecaprenyl-pyrophosphoryl-MurNAc-(pentapeptide)GlcNAc (lipid intermediate II).</text>
</comment>
<dbReference type="PANTHER" id="PTHR21015:SF22">
    <property type="entry name" value="GLYCOSYLTRANSFERASE"/>
    <property type="match status" value="1"/>
</dbReference>
<keyword evidence="8 10" id="KW-0131">Cell cycle</keyword>
<evidence type="ECO:0000256" key="7">
    <source>
        <dbReference type="ARBA" id="ARBA00023136"/>
    </source>
</evidence>
<evidence type="ECO:0000256" key="10">
    <source>
        <dbReference type="HAMAP-Rule" id="MF_00033"/>
    </source>
</evidence>
<keyword evidence="1 10" id="KW-1003">Cell membrane</keyword>
<keyword evidence="5 10" id="KW-0133">Cell shape</keyword>
<dbReference type="Proteomes" id="UP001501699">
    <property type="component" value="Unassembled WGS sequence"/>
</dbReference>
<evidence type="ECO:0000256" key="6">
    <source>
        <dbReference type="ARBA" id="ARBA00022984"/>
    </source>
</evidence>
<dbReference type="EMBL" id="BAABJA010000004">
    <property type="protein sequence ID" value="GAA4662746.1"/>
    <property type="molecule type" value="Genomic_DNA"/>
</dbReference>
<feature type="binding site" evidence="10">
    <location>
        <position position="193"/>
    </location>
    <ligand>
        <name>UDP-N-acetyl-alpha-D-glucosamine</name>
        <dbReference type="ChEBI" id="CHEBI:57705"/>
    </ligand>
</feature>
<evidence type="ECO:0000256" key="9">
    <source>
        <dbReference type="ARBA" id="ARBA00023316"/>
    </source>
</evidence>
<dbReference type="SUPFAM" id="SSF53756">
    <property type="entry name" value="UDP-Glycosyltransferase/glycogen phosphorylase"/>
    <property type="match status" value="1"/>
</dbReference>